<dbReference type="RefSeq" id="WP_097319311.1">
    <property type="nucleotide sequence ID" value="NZ_OBDY01000003.1"/>
</dbReference>
<evidence type="ECO:0000313" key="2">
    <source>
        <dbReference type="Proteomes" id="UP000219612"/>
    </source>
</evidence>
<dbReference type="EMBL" id="OBDY01000003">
    <property type="protein sequence ID" value="SNY28380.1"/>
    <property type="molecule type" value="Genomic_DNA"/>
</dbReference>
<sequence length="105" mass="11400">MSVTAAIEALRRDAEMWDRVAQVTGRAGQEASALTLDNTQLSWASVPSGLMHTYAEIHDKVTMLLGEATTVYADLGVALDKVAAAYEASDEKAARQFKGVWDVRE</sequence>
<name>A0A285GXK0_9ACTN</name>
<proteinExistence type="predicted"/>
<keyword evidence="2" id="KW-1185">Reference proteome</keyword>
<dbReference type="Pfam" id="PF10824">
    <property type="entry name" value="T7SS_ESX_EspC"/>
    <property type="match status" value="1"/>
</dbReference>
<accession>A0A285GXK0</accession>
<protein>
    <submittedName>
        <fullName evidence="1">Excreted virulence factor EspC, type VII ESX diderm</fullName>
    </submittedName>
</protein>
<dbReference type="OrthoDB" id="3297440at2"/>
<gene>
    <name evidence="1" type="ORF">SAMN05421748_10372</name>
</gene>
<dbReference type="AlphaFoldDB" id="A0A285GXK0"/>
<evidence type="ECO:0000313" key="1">
    <source>
        <dbReference type="EMBL" id="SNY28380.1"/>
    </source>
</evidence>
<reference evidence="1 2" key="1">
    <citation type="submission" date="2017-09" db="EMBL/GenBank/DDBJ databases">
        <authorList>
            <person name="Ehlers B."/>
            <person name="Leendertz F.H."/>
        </authorList>
    </citation>
    <scope>NUCLEOTIDE SEQUENCE [LARGE SCALE GENOMIC DNA]</scope>
    <source>
        <strain evidence="1 2">CGMCC 4.6857</strain>
    </source>
</reference>
<dbReference type="InterPro" id="IPR022536">
    <property type="entry name" value="EspC"/>
</dbReference>
<dbReference type="GO" id="GO:0009306">
    <property type="term" value="P:protein secretion"/>
    <property type="evidence" value="ECO:0007669"/>
    <property type="project" value="InterPro"/>
</dbReference>
<organism evidence="1 2">
    <name type="scientific">Paractinoplanes atraurantiacus</name>
    <dbReference type="NCBI Taxonomy" id="1036182"/>
    <lineage>
        <taxon>Bacteria</taxon>
        <taxon>Bacillati</taxon>
        <taxon>Actinomycetota</taxon>
        <taxon>Actinomycetes</taxon>
        <taxon>Micromonosporales</taxon>
        <taxon>Micromonosporaceae</taxon>
        <taxon>Paractinoplanes</taxon>
    </lineage>
</organism>
<dbReference type="Proteomes" id="UP000219612">
    <property type="component" value="Unassembled WGS sequence"/>
</dbReference>